<evidence type="ECO:0000313" key="1">
    <source>
        <dbReference type="EMBL" id="MCA5894317.1"/>
    </source>
</evidence>
<organism evidence="1 2">
    <name type="scientific">Isoptericola luteus</name>
    <dbReference type="NCBI Taxonomy" id="2879484"/>
    <lineage>
        <taxon>Bacteria</taxon>
        <taxon>Bacillati</taxon>
        <taxon>Actinomycetota</taxon>
        <taxon>Actinomycetes</taxon>
        <taxon>Micrococcales</taxon>
        <taxon>Promicromonosporaceae</taxon>
        <taxon>Isoptericola</taxon>
    </lineage>
</organism>
<dbReference type="Proteomes" id="UP001319870">
    <property type="component" value="Unassembled WGS sequence"/>
</dbReference>
<reference evidence="1 2" key="1">
    <citation type="submission" date="2021-09" db="EMBL/GenBank/DDBJ databases">
        <title>Isoptericola luteus sp. nov., a novel bacterium isolated from Harbin, the capital city of Heilongjiang province.</title>
        <authorList>
            <person name="Li J."/>
        </authorList>
    </citation>
    <scope>NUCLEOTIDE SEQUENCE [LARGE SCALE GENOMIC DNA]</scope>
    <source>
        <strain evidence="1 2">NEAU-Y5</strain>
    </source>
</reference>
<dbReference type="RefSeq" id="WP_225566081.1">
    <property type="nucleotide sequence ID" value="NZ_JAIXCQ010000009.1"/>
</dbReference>
<dbReference type="EMBL" id="JAIXCQ010000009">
    <property type="protein sequence ID" value="MCA5894317.1"/>
    <property type="molecule type" value="Genomic_DNA"/>
</dbReference>
<proteinExistence type="predicted"/>
<comment type="caution">
    <text evidence="1">The sequence shown here is derived from an EMBL/GenBank/DDBJ whole genome shotgun (WGS) entry which is preliminary data.</text>
</comment>
<evidence type="ECO:0000313" key="2">
    <source>
        <dbReference type="Proteomes" id="UP001319870"/>
    </source>
</evidence>
<keyword evidence="2" id="KW-1185">Reference proteome</keyword>
<sequence length="73" mass="8274">MDYPSLDALDELDSENEDSEARLTDYSFGHRLFYGAGSWSLARELAESWERLGREHGVAIAFVSDSPLRIVRP</sequence>
<protein>
    <submittedName>
        <fullName evidence="1">Uncharacterized protein</fullName>
    </submittedName>
</protein>
<name>A0ABS7ZH28_9MICO</name>
<gene>
    <name evidence="1" type="ORF">LEP48_13300</name>
</gene>
<accession>A0ABS7ZH28</accession>